<dbReference type="EMBL" id="JRKJ01000004">
    <property type="protein sequence ID" value="KGQ20028.1"/>
    <property type="molecule type" value="Genomic_DNA"/>
</dbReference>
<dbReference type="AlphaFoldDB" id="A0A0A2WJP8"/>
<dbReference type="PRINTS" id="PR00080">
    <property type="entry name" value="SDRFAMILY"/>
</dbReference>
<dbReference type="Gene3D" id="3.40.50.720">
    <property type="entry name" value="NAD(P)-binding Rossmann-like Domain"/>
    <property type="match status" value="1"/>
</dbReference>
<dbReference type="GO" id="GO:0016616">
    <property type="term" value="F:oxidoreductase activity, acting on the CH-OH group of donors, NAD or NADP as acceptor"/>
    <property type="evidence" value="ECO:0007669"/>
    <property type="project" value="TreeGrafter"/>
</dbReference>
<dbReference type="InterPro" id="IPR052184">
    <property type="entry name" value="SDR_enzymes"/>
</dbReference>
<evidence type="ECO:0000313" key="3">
    <source>
        <dbReference type="Proteomes" id="UP000030518"/>
    </source>
</evidence>
<keyword evidence="3" id="KW-1185">Reference proteome</keyword>
<dbReference type="eggNOG" id="COG0300">
    <property type="taxonomic scope" value="Bacteria"/>
</dbReference>
<dbReference type="InterPro" id="IPR036291">
    <property type="entry name" value="NAD(P)-bd_dom_sf"/>
</dbReference>
<dbReference type="RefSeq" id="WP_036166313.1">
    <property type="nucleotide sequence ID" value="NZ_JRKJ01000004.1"/>
</dbReference>
<gene>
    <name evidence="2" type="ORF">LF41_2195</name>
</gene>
<dbReference type="PATRIC" id="fig|1300345.3.peg.775"/>
<dbReference type="PANTHER" id="PTHR45458:SF1">
    <property type="entry name" value="SHORT CHAIN DEHYDROGENASE"/>
    <property type="match status" value="1"/>
</dbReference>
<dbReference type="Pfam" id="PF00106">
    <property type="entry name" value="adh_short"/>
    <property type="match status" value="1"/>
</dbReference>
<accession>A0A0A2WJP8</accession>
<reference evidence="2 3" key="1">
    <citation type="submission" date="2014-09" db="EMBL/GenBank/DDBJ databases">
        <title>Genome sequences of Lysobacter dokdonensis DS-58.</title>
        <authorList>
            <person name="Kim J.F."/>
            <person name="Kwak M.-J."/>
        </authorList>
    </citation>
    <scope>NUCLEOTIDE SEQUENCE [LARGE SCALE GENOMIC DNA]</scope>
    <source>
        <strain evidence="2 3">DS-58</strain>
    </source>
</reference>
<proteinExistence type="inferred from homology"/>
<evidence type="ECO:0000256" key="1">
    <source>
        <dbReference type="RuleBase" id="RU000363"/>
    </source>
</evidence>
<dbReference type="PANTHER" id="PTHR45458">
    <property type="entry name" value="SHORT-CHAIN DEHYDROGENASE/REDUCTASE SDR"/>
    <property type="match status" value="1"/>
</dbReference>
<dbReference type="OrthoDB" id="5786478at2"/>
<sequence length="221" mass="23081">MGKTILVTGANRGIGLALARQFASRGDRVIGVCRNASDALASTGARVEAGVDVTDQAAVQQLAQRLRDERIDVLVANAGILERDGLDPLDIDAIRRQFEVNALGPLIVVRALRDSLATGAKVALMTSRMGSMEDNTSGGYYGYRASKAALNAIGKSLSLDLAPRGVSVVLLHPGYVATDMVGGAGDVTPDQAASQLIARIDALTPERSGTFQHANGSSLPW</sequence>
<dbReference type="CDD" id="cd05325">
    <property type="entry name" value="carb_red_sniffer_like_SDR_c"/>
    <property type="match status" value="1"/>
</dbReference>
<dbReference type="PRINTS" id="PR00081">
    <property type="entry name" value="GDHRDH"/>
</dbReference>
<dbReference type="Proteomes" id="UP000030518">
    <property type="component" value="Unassembled WGS sequence"/>
</dbReference>
<comment type="caution">
    <text evidence="2">The sequence shown here is derived from an EMBL/GenBank/DDBJ whole genome shotgun (WGS) entry which is preliminary data.</text>
</comment>
<dbReference type="STRING" id="1300345.LF41_2195"/>
<protein>
    <submittedName>
        <fullName evidence="2">Short-chain dehydrogenase/reductase SDR</fullName>
    </submittedName>
</protein>
<dbReference type="SUPFAM" id="SSF51735">
    <property type="entry name" value="NAD(P)-binding Rossmann-fold domains"/>
    <property type="match status" value="1"/>
</dbReference>
<organism evidence="2 3">
    <name type="scientific">Lysobacter dokdonensis DS-58</name>
    <dbReference type="NCBI Taxonomy" id="1300345"/>
    <lineage>
        <taxon>Bacteria</taxon>
        <taxon>Pseudomonadati</taxon>
        <taxon>Pseudomonadota</taxon>
        <taxon>Gammaproteobacteria</taxon>
        <taxon>Lysobacterales</taxon>
        <taxon>Lysobacteraceae</taxon>
        <taxon>Noviluteimonas</taxon>
    </lineage>
</organism>
<comment type="similarity">
    <text evidence="1">Belongs to the short-chain dehydrogenases/reductases (SDR) family.</text>
</comment>
<name>A0A0A2WJP8_9GAMM</name>
<dbReference type="InterPro" id="IPR002347">
    <property type="entry name" value="SDR_fam"/>
</dbReference>
<evidence type="ECO:0000313" key="2">
    <source>
        <dbReference type="EMBL" id="KGQ20028.1"/>
    </source>
</evidence>